<keyword evidence="2" id="KW-0009">Actin-binding</keyword>
<evidence type="ECO:0000313" key="6">
    <source>
        <dbReference type="Proteomes" id="UP000828390"/>
    </source>
</evidence>
<reference evidence="5" key="2">
    <citation type="submission" date="2020-11" db="EMBL/GenBank/DDBJ databases">
        <authorList>
            <person name="McCartney M.A."/>
            <person name="Auch B."/>
            <person name="Kono T."/>
            <person name="Mallez S."/>
            <person name="Becker A."/>
            <person name="Gohl D.M."/>
            <person name="Silverstein K.A.T."/>
            <person name="Koren S."/>
            <person name="Bechman K.B."/>
            <person name="Herman A."/>
            <person name="Abrahante J.E."/>
            <person name="Garbe J."/>
        </authorList>
    </citation>
    <scope>NUCLEOTIDE SEQUENCE</scope>
    <source>
        <strain evidence="5">Duluth1</strain>
        <tissue evidence="5">Whole animal</tissue>
    </source>
</reference>
<dbReference type="Gene3D" id="1.10.238.10">
    <property type="entry name" value="EF-hand"/>
    <property type="match status" value="1"/>
</dbReference>
<evidence type="ECO:0000259" key="4">
    <source>
        <dbReference type="Pfam" id="PF08726"/>
    </source>
</evidence>
<dbReference type="Proteomes" id="UP000828390">
    <property type="component" value="Unassembled WGS sequence"/>
</dbReference>
<dbReference type="Pfam" id="PF08726">
    <property type="entry name" value="EFhand_Ca_insen"/>
    <property type="match status" value="1"/>
</dbReference>
<evidence type="ECO:0000256" key="2">
    <source>
        <dbReference type="ARBA" id="ARBA00023203"/>
    </source>
</evidence>
<dbReference type="SUPFAM" id="SSF47473">
    <property type="entry name" value="EF-hand"/>
    <property type="match status" value="1"/>
</dbReference>
<keyword evidence="6" id="KW-1185">Reference proteome</keyword>
<sequence>MAFMISRETENVQSSSEVEQAFRALTSGDKLYITSQELYANLTREQADYCIQRMKPFIDRTGRTIPDAYDYADFTANIVMEWLDVSFETEVVTTAQHDPKRTVDMAQSQYDAGGTPVRDQAFTGMNRDPTGINRAPPG</sequence>
<dbReference type="GO" id="GO:0003779">
    <property type="term" value="F:actin binding"/>
    <property type="evidence" value="ECO:0007669"/>
    <property type="project" value="UniProtKB-KW"/>
</dbReference>
<dbReference type="AlphaFoldDB" id="A0A9D4FPY3"/>
<evidence type="ECO:0000256" key="3">
    <source>
        <dbReference type="SAM" id="MobiDB-lite"/>
    </source>
</evidence>
<reference evidence="5" key="1">
    <citation type="journal article" date="2019" name="bioRxiv">
        <title>The Genome of the Zebra Mussel, Dreissena polymorpha: A Resource for Invasive Species Research.</title>
        <authorList>
            <person name="McCartney M.A."/>
            <person name="Auch B."/>
            <person name="Kono T."/>
            <person name="Mallez S."/>
            <person name="Zhang Y."/>
            <person name="Obille A."/>
            <person name="Becker A."/>
            <person name="Abrahante J.E."/>
            <person name="Garbe J."/>
            <person name="Badalamenti J.P."/>
            <person name="Herman A."/>
            <person name="Mangelson H."/>
            <person name="Liachko I."/>
            <person name="Sullivan S."/>
            <person name="Sone E.D."/>
            <person name="Koren S."/>
            <person name="Silverstein K.A.T."/>
            <person name="Beckman K.B."/>
            <person name="Gohl D.M."/>
        </authorList>
    </citation>
    <scope>NUCLEOTIDE SEQUENCE</scope>
    <source>
        <strain evidence="5">Duluth1</strain>
        <tissue evidence="5">Whole animal</tissue>
    </source>
</reference>
<evidence type="ECO:0000256" key="1">
    <source>
        <dbReference type="ARBA" id="ARBA00022737"/>
    </source>
</evidence>
<dbReference type="InterPro" id="IPR011992">
    <property type="entry name" value="EF-hand-dom_pair"/>
</dbReference>
<dbReference type="InterPro" id="IPR014837">
    <property type="entry name" value="EF-hand_Ca_insen"/>
</dbReference>
<organism evidence="5 6">
    <name type="scientific">Dreissena polymorpha</name>
    <name type="common">Zebra mussel</name>
    <name type="synonym">Mytilus polymorpha</name>
    <dbReference type="NCBI Taxonomy" id="45954"/>
    <lineage>
        <taxon>Eukaryota</taxon>
        <taxon>Metazoa</taxon>
        <taxon>Spiralia</taxon>
        <taxon>Lophotrochozoa</taxon>
        <taxon>Mollusca</taxon>
        <taxon>Bivalvia</taxon>
        <taxon>Autobranchia</taxon>
        <taxon>Heteroconchia</taxon>
        <taxon>Euheterodonta</taxon>
        <taxon>Imparidentia</taxon>
        <taxon>Neoheterodontei</taxon>
        <taxon>Myida</taxon>
        <taxon>Dreissenoidea</taxon>
        <taxon>Dreissenidae</taxon>
        <taxon>Dreissena</taxon>
    </lineage>
</organism>
<gene>
    <name evidence="5" type="ORF">DPMN_155734</name>
</gene>
<keyword evidence="1" id="KW-0677">Repeat</keyword>
<dbReference type="SMART" id="SM01184">
    <property type="entry name" value="efhand_Ca_insen"/>
    <property type="match status" value="1"/>
</dbReference>
<name>A0A9D4FPY3_DREPO</name>
<proteinExistence type="predicted"/>
<feature type="region of interest" description="Disordered" evidence="3">
    <location>
        <begin position="110"/>
        <end position="138"/>
    </location>
</feature>
<evidence type="ECO:0000313" key="5">
    <source>
        <dbReference type="EMBL" id="KAH3802066.1"/>
    </source>
</evidence>
<accession>A0A9D4FPY3</accession>
<protein>
    <recommendedName>
        <fullName evidence="4">EF-hand Ca insensitive domain-containing protein</fullName>
    </recommendedName>
</protein>
<comment type="caution">
    <text evidence="5">The sequence shown here is derived from an EMBL/GenBank/DDBJ whole genome shotgun (WGS) entry which is preliminary data.</text>
</comment>
<dbReference type="EMBL" id="JAIWYP010000007">
    <property type="protein sequence ID" value="KAH3802066.1"/>
    <property type="molecule type" value="Genomic_DNA"/>
</dbReference>
<feature type="domain" description="EF-hand Ca insensitive" evidence="4">
    <location>
        <begin position="11"/>
        <end position="77"/>
    </location>
</feature>